<proteinExistence type="predicted"/>
<comment type="caution">
    <text evidence="2">The sequence shown here is derived from an EMBL/GenBank/DDBJ whole genome shotgun (WGS) entry which is preliminary data.</text>
</comment>
<gene>
    <name evidence="2" type="ORF">IAA60_00860</name>
</gene>
<keyword evidence="1" id="KW-0472">Membrane</keyword>
<name>A0A9D1H1B8_9FIRM</name>
<dbReference type="EMBL" id="DVLU01000006">
    <property type="protein sequence ID" value="HIT84433.1"/>
    <property type="molecule type" value="Genomic_DNA"/>
</dbReference>
<keyword evidence="1" id="KW-0812">Transmembrane</keyword>
<dbReference type="Proteomes" id="UP000824165">
    <property type="component" value="Unassembled WGS sequence"/>
</dbReference>
<keyword evidence="1" id="KW-1133">Transmembrane helix</keyword>
<reference evidence="2" key="2">
    <citation type="journal article" date="2021" name="PeerJ">
        <title>Extensive microbial diversity within the chicken gut microbiome revealed by metagenomics and culture.</title>
        <authorList>
            <person name="Gilroy R."/>
            <person name="Ravi A."/>
            <person name="Getino M."/>
            <person name="Pursley I."/>
            <person name="Horton D.L."/>
            <person name="Alikhan N.F."/>
            <person name="Baker D."/>
            <person name="Gharbi K."/>
            <person name="Hall N."/>
            <person name="Watson M."/>
            <person name="Adriaenssens E.M."/>
            <person name="Foster-Nyarko E."/>
            <person name="Jarju S."/>
            <person name="Secka A."/>
            <person name="Antonio M."/>
            <person name="Oren A."/>
            <person name="Chaudhuri R.R."/>
            <person name="La Ragione R."/>
            <person name="Hildebrand F."/>
            <person name="Pallen M.J."/>
        </authorList>
    </citation>
    <scope>NUCLEOTIDE SEQUENCE</scope>
    <source>
        <strain evidence="2">CHK181-108</strain>
    </source>
</reference>
<feature type="transmembrane region" description="Helical" evidence="1">
    <location>
        <begin position="6"/>
        <end position="24"/>
    </location>
</feature>
<reference evidence="2" key="1">
    <citation type="submission" date="2020-10" db="EMBL/GenBank/DDBJ databases">
        <authorList>
            <person name="Gilroy R."/>
        </authorList>
    </citation>
    <scope>NUCLEOTIDE SEQUENCE</scope>
    <source>
        <strain evidence="2">CHK181-108</strain>
    </source>
</reference>
<evidence type="ECO:0000313" key="2">
    <source>
        <dbReference type="EMBL" id="HIT84433.1"/>
    </source>
</evidence>
<evidence type="ECO:0000256" key="1">
    <source>
        <dbReference type="SAM" id="Phobius"/>
    </source>
</evidence>
<organism evidence="2 3">
    <name type="scientific">Candidatus Ornithomonoglobus intestinigallinarum</name>
    <dbReference type="NCBI Taxonomy" id="2840894"/>
    <lineage>
        <taxon>Bacteria</taxon>
        <taxon>Bacillati</taxon>
        <taxon>Bacillota</taxon>
        <taxon>Clostridia</taxon>
        <taxon>Candidatus Ornithomonoglobus</taxon>
    </lineage>
</organism>
<accession>A0A9D1H1B8</accession>
<evidence type="ECO:0000313" key="3">
    <source>
        <dbReference type="Proteomes" id="UP000824165"/>
    </source>
</evidence>
<protein>
    <submittedName>
        <fullName evidence="2">Uncharacterized protein</fullName>
    </submittedName>
</protein>
<dbReference type="AlphaFoldDB" id="A0A9D1H1B8"/>
<sequence>MQTAAIILITVMLVIFGAVLFLSGTRDYITRSSPFLLLNARNKDSIEYSVRRAAKLYPGYTIYIVNRSPDPEMRAILTALNRDIDNVIIINA</sequence>